<dbReference type="Gene3D" id="1.10.510.10">
    <property type="entry name" value="Transferase(Phosphotransferase) domain 1"/>
    <property type="match status" value="1"/>
</dbReference>
<comment type="similarity">
    <text evidence="5">Belongs to the protein kinase superfamily.</text>
</comment>
<keyword evidence="5" id="KW-0723">Serine/threonine-protein kinase</keyword>
<reference evidence="7" key="1">
    <citation type="submission" date="2018-10" db="EMBL/GenBank/DDBJ databases">
        <title>Transcriptome assembly of Aceria tosichella (Wheat curl mite) Type 2.</title>
        <authorList>
            <person name="Scully E.D."/>
            <person name="Geib S.M."/>
            <person name="Palmer N.A."/>
            <person name="Gupta A.K."/>
            <person name="Sarath G."/>
            <person name="Tatineni S."/>
        </authorList>
    </citation>
    <scope>NUCLEOTIDE SEQUENCE</scope>
    <source>
        <strain evidence="7">LincolnNE</strain>
    </source>
</reference>
<dbReference type="FunFam" id="1.10.510.10:FF:000596">
    <property type="entry name" value="CK1 family protein kinase"/>
    <property type="match status" value="1"/>
</dbReference>
<dbReference type="InterPro" id="IPR011009">
    <property type="entry name" value="Kinase-like_dom_sf"/>
</dbReference>
<evidence type="ECO:0000256" key="2">
    <source>
        <dbReference type="ARBA" id="ARBA00022741"/>
    </source>
</evidence>
<feature type="binding site" evidence="4">
    <location>
        <position position="46"/>
    </location>
    <ligand>
        <name>ATP</name>
        <dbReference type="ChEBI" id="CHEBI:30616"/>
    </ligand>
</feature>
<protein>
    <recommendedName>
        <fullName evidence="1">non-specific serine/threonine protein kinase</fullName>
        <ecNumber evidence="1">2.7.11.1</ecNumber>
    </recommendedName>
</protein>
<dbReference type="PROSITE" id="PS00107">
    <property type="entry name" value="PROTEIN_KINASE_ATP"/>
    <property type="match status" value="1"/>
</dbReference>
<evidence type="ECO:0000256" key="3">
    <source>
        <dbReference type="ARBA" id="ARBA00022840"/>
    </source>
</evidence>
<evidence type="ECO:0000256" key="5">
    <source>
        <dbReference type="RuleBase" id="RU000304"/>
    </source>
</evidence>
<keyword evidence="2 4" id="KW-0547">Nucleotide-binding</keyword>
<dbReference type="EC" id="2.7.11.1" evidence="1"/>
<dbReference type="AlphaFoldDB" id="A0A6G1S9K3"/>
<keyword evidence="7" id="KW-0418">Kinase</keyword>
<sequence length="339" mass="38694">MNVGVDDERELCVANRWRIGRNIGHGSFGEIHVGTDKRTGEEVAIKIENSATKHPQLYLEAKLLNHLAASAGAAPGSAPAGAPGIPKVHYQIDNERGFNFMVMELLGPSLEDLFNFCSRKFSLKTVLLLAEQMLARIKFIHQHHYIHRDIKPDNFLMGLGKNGSLVYLIDFGLAKQYCDQHGRHIPPRENKSLTGTARYASVHTHQGYEQSRRDDLESLGYVLMYFNRGSLPWQGMKAANKRQKYEKIREKKLATSIEELCQGYDIGFAQYLQICRNYRFDERPDYDLLKSIISKMIERHGYKYDSVFDWNQRYTKVNRGDPHQCISATAAGHAEPVIH</sequence>
<evidence type="ECO:0000313" key="7">
    <source>
        <dbReference type="EMBL" id="MDE46901.1"/>
    </source>
</evidence>
<dbReference type="GO" id="GO:0004674">
    <property type="term" value="F:protein serine/threonine kinase activity"/>
    <property type="evidence" value="ECO:0007669"/>
    <property type="project" value="UniProtKB-KW"/>
</dbReference>
<dbReference type="Pfam" id="PF00069">
    <property type="entry name" value="Pkinase"/>
    <property type="match status" value="1"/>
</dbReference>
<dbReference type="PANTHER" id="PTHR11909">
    <property type="entry name" value="CASEIN KINASE-RELATED"/>
    <property type="match status" value="1"/>
</dbReference>
<dbReference type="InterPro" id="IPR017441">
    <property type="entry name" value="Protein_kinase_ATP_BS"/>
</dbReference>
<evidence type="ECO:0000256" key="1">
    <source>
        <dbReference type="ARBA" id="ARBA00012513"/>
    </source>
</evidence>
<name>A0A6G1S9K3_9ACAR</name>
<dbReference type="EMBL" id="GGYP01002130">
    <property type="protein sequence ID" value="MDE46901.1"/>
    <property type="molecule type" value="Transcribed_RNA"/>
</dbReference>
<evidence type="ECO:0000256" key="4">
    <source>
        <dbReference type="PROSITE-ProRule" id="PRU10141"/>
    </source>
</evidence>
<dbReference type="CDD" id="cd14016">
    <property type="entry name" value="STKc_CK1"/>
    <property type="match status" value="1"/>
</dbReference>
<accession>A0A6G1S9K3</accession>
<evidence type="ECO:0000259" key="6">
    <source>
        <dbReference type="PROSITE" id="PS50011"/>
    </source>
</evidence>
<dbReference type="SUPFAM" id="SSF56112">
    <property type="entry name" value="Protein kinase-like (PK-like)"/>
    <property type="match status" value="1"/>
</dbReference>
<dbReference type="InterPro" id="IPR008271">
    <property type="entry name" value="Ser/Thr_kinase_AS"/>
</dbReference>
<dbReference type="PROSITE" id="PS00108">
    <property type="entry name" value="PROTEIN_KINASE_ST"/>
    <property type="match status" value="1"/>
</dbReference>
<keyword evidence="7" id="KW-0808">Transferase</keyword>
<organism evidence="7">
    <name type="scientific">Aceria tosichella</name>
    <name type="common">wheat curl mite</name>
    <dbReference type="NCBI Taxonomy" id="561515"/>
    <lineage>
        <taxon>Eukaryota</taxon>
        <taxon>Metazoa</taxon>
        <taxon>Ecdysozoa</taxon>
        <taxon>Arthropoda</taxon>
        <taxon>Chelicerata</taxon>
        <taxon>Arachnida</taxon>
        <taxon>Acari</taxon>
        <taxon>Acariformes</taxon>
        <taxon>Trombidiformes</taxon>
        <taxon>Prostigmata</taxon>
        <taxon>Eupodina</taxon>
        <taxon>Eriophyoidea</taxon>
        <taxon>Eriophyidae</taxon>
        <taxon>Eriophyinae</taxon>
        <taxon>Aceriini</taxon>
        <taxon>Aceria</taxon>
    </lineage>
</organism>
<dbReference type="GO" id="GO:0005524">
    <property type="term" value="F:ATP binding"/>
    <property type="evidence" value="ECO:0007669"/>
    <property type="project" value="UniProtKB-UniRule"/>
</dbReference>
<proteinExistence type="inferred from homology"/>
<dbReference type="InterPro" id="IPR000719">
    <property type="entry name" value="Prot_kinase_dom"/>
</dbReference>
<feature type="domain" description="Protein kinase" evidence="6">
    <location>
        <begin position="17"/>
        <end position="303"/>
    </location>
</feature>
<dbReference type="PROSITE" id="PS50011">
    <property type="entry name" value="PROTEIN_KINASE_DOM"/>
    <property type="match status" value="1"/>
</dbReference>
<gene>
    <name evidence="7" type="primary">csnk1da</name>
    <name evidence="7" type="ORF">g.16948</name>
</gene>
<dbReference type="SMART" id="SM00220">
    <property type="entry name" value="S_TKc"/>
    <property type="match status" value="1"/>
</dbReference>
<dbReference type="InterPro" id="IPR050235">
    <property type="entry name" value="CK1_Ser-Thr_kinase"/>
</dbReference>
<keyword evidence="3 4" id="KW-0067">ATP-binding</keyword>